<feature type="region of interest" description="Disordered" evidence="1">
    <location>
        <begin position="123"/>
        <end position="178"/>
    </location>
</feature>
<dbReference type="InterPro" id="IPR025239">
    <property type="entry name" value="DUF4187"/>
</dbReference>
<sequence>MPDSDSEDDFMSDKYLVEVPPGPKSYSSQRQAQTLKSMRKGQSKNQVPLRQLEAERRSEGLNTSLFDRLSSPASTSQIAVGPKTQIPKNDDLKRIPEKDVEKNKSIGTGGNKAMEMMMKMGWSVGESLGKKRSPSPSSSNTKRVKLEAQQGDGNVSETEDGVLRGGIGSSSRLVGMKESKHRVEPIRISMWAGRKGLTARELTPPPLPTSGRDIDALHPEKLQRLGERTEDFRERQKRGYAEKETEKKAEKAREKLVEFDKEVGVKFHPLHISPFDPLGTLPIPLLKLIYPSQIPPSPTQSLRLSPLASPHDDTSRSPSPPLLENAKMSDAERVREQMRRDMLSSLPSDEIEGIPFHPRHSPDLTDARHGAATEEEEWEGIDWEKEVPGSKRVLSMKSDEYPAYLLSQLRTEHLFCFWCGYKYSSFEEMDGPGGCPGEEEDDH</sequence>
<feature type="region of interest" description="Disordered" evidence="1">
    <location>
        <begin position="345"/>
        <end position="379"/>
    </location>
</feature>
<keyword evidence="4" id="KW-1185">Reference proteome</keyword>
<feature type="compositionally biased region" description="Polar residues" evidence="1">
    <location>
        <begin position="25"/>
        <end position="36"/>
    </location>
</feature>
<dbReference type="GO" id="GO:0000776">
    <property type="term" value="C:kinetochore"/>
    <property type="evidence" value="ECO:0007669"/>
    <property type="project" value="TreeGrafter"/>
</dbReference>
<dbReference type="Pfam" id="PF13821">
    <property type="entry name" value="DUF4187"/>
    <property type="match status" value="1"/>
</dbReference>
<gene>
    <name evidence="3" type="ORF">M231_02217</name>
</gene>
<proteinExistence type="predicted"/>
<reference evidence="3 4" key="1">
    <citation type="submission" date="2016-06" db="EMBL/GenBank/DDBJ databases">
        <title>Evolution of pathogenesis and genome organization in the Tremellales.</title>
        <authorList>
            <person name="Cuomo C."/>
            <person name="Litvintseva A."/>
            <person name="Heitman J."/>
            <person name="Chen Y."/>
            <person name="Sun S."/>
            <person name="Springer D."/>
            <person name="Dromer F."/>
            <person name="Young S."/>
            <person name="Zeng Q."/>
            <person name="Chapman S."/>
            <person name="Gujja S."/>
            <person name="Saif S."/>
            <person name="Birren B."/>
        </authorList>
    </citation>
    <scope>NUCLEOTIDE SEQUENCE [LARGE SCALE GENOMIC DNA]</scope>
    <source>
        <strain evidence="3 4">ATCC 28783</strain>
    </source>
</reference>
<dbReference type="SMART" id="SM01173">
    <property type="entry name" value="DUF4187"/>
    <property type="match status" value="1"/>
</dbReference>
<feature type="region of interest" description="Disordered" evidence="1">
    <location>
        <begin position="297"/>
        <end position="330"/>
    </location>
</feature>
<feature type="compositionally biased region" description="Polar residues" evidence="1">
    <location>
        <begin position="60"/>
        <end position="78"/>
    </location>
</feature>
<dbReference type="STRING" id="5217.A0A4Q1BRF7"/>
<dbReference type="AlphaFoldDB" id="A0A4Q1BRF7"/>
<dbReference type="PANTHER" id="PTHR21032:SF0">
    <property type="entry name" value="G PATCH DOMAIN-CONTAINING PROTEIN 11"/>
    <property type="match status" value="1"/>
</dbReference>
<feature type="compositionally biased region" description="Basic and acidic residues" evidence="1">
    <location>
        <begin position="360"/>
        <end position="372"/>
    </location>
</feature>
<dbReference type="InterPro" id="IPR000467">
    <property type="entry name" value="G_patch_dom"/>
</dbReference>
<feature type="region of interest" description="Disordered" evidence="1">
    <location>
        <begin position="199"/>
        <end position="218"/>
    </location>
</feature>
<dbReference type="Pfam" id="PF01585">
    <property type="entry name" value="G-patch"/>
    <property type="match status" value="1"/>
</dbReference>
<evidence type="ECO:0000259" key="2">
    <source>
        <dbReference type="PROSITE" id="PS50174"/>
    </source>
</evidence>
<protein>
    <recommendedName>
        <fullName evidence="2">G-patch domain-containing protein</fullName>
    </recommendedName>
</protein>
<organism evidence="3 4">
    <name type="scientific">Tremella mesenterica</name>
    <name type="common">Jelly fungus</name>
    <dbReference type="NCBI Taxonomy" id="5217"/>
    <lineage>
        <taxon>Eukaryota</taxon>
        <taxon>Fungi</taxon>
        <taxon>Dikarya</taxon>
        <taxon>Basidiomycota</taxon>
        <taxon>Agaricomycotina</taxon>
        <taxon>Tremellomycetes</taxon>
        <taxon>Tremellales</taxon>
        <taxon>Tremellaceae</taxon>
        <taxon>Tremella</taxon>
    </lineage>
</organism>
<name>A0A4Q1BRF7_TREME</name>
<evidence type="ECO:0000256" key="1">
    <source>
        <dbReference type="SAM" id="MobiDB-lite"/>
    </source>
</evidence>
<feature type="domain" description="G-patch" evidence="2">
    <location>
        <begin position="109"/>
        <end position="172"/>
    </location>
</feature>
<dbReference type="PANTHER" id="PTHR21032">
    <property type="entry name" value="G PATCH DOMAIN-CONTAINING PROTEIN 11"/>
    <property type="match status" value="1"/>
</dbReference>
<dbReference type="Proteomes" id="UP000289152">
    <property type="component" value="Unassembled WGS sequence"/>
</dbReference>
<evidence type="ECO:0000313" key="3">
    <source>
        <dbReference type="EMBL" id="RXK40565.1"/>
    </source>
</evidence>
<feature type="compositionally biased region" description="Basic and acidic residues" evidence="1">
    <location>
        <begin position="88"/>
        <end position="104"/>
    </location>
</feature>
<feature type="region of interest" description="Disordered" evidence="1">
    <location>
        <begin position="1"/>
        <end position="111"/>
    </location>
</feature>
<feature type="region of interest" description="Disordered" evidence="1">
    <location>
        <begin position="223"/>
        <end position="251"/>
    </location>
</feature>
<comment type="caution">
    <text evidence="3">The sequence shown here is derived from an EMBL/GenBank/DDBJ whole genome shotgun (WGS) entry which is preliminary data.</text>
</comment>
<dbReference type="GO" id="GO:0003676">
    <property type="term" value="F:nucleic acid binding"/>
    <property type="evidence" value="ECO:0007669"/>
    <property type="project" value="InterPro"/>
</dbReference>
<feature type="compositionally biased region" description="Acidic residues" evidence="1">
    <location>
        <begin position="1"/>
        <end position="10"/>
    </location>
</feature>
<dbReference type="PROSITE" id="PS50174">
    <property type="entry name" value="G_PATCH"/>
    <property type="match status" value="1"/>
</dbReference>
<accession>A0A4Q1BRF7</accession>
<dbReference type="InterPro" id="IPR039249">
    <property type="entry name" value="GPATCH11"/>
</dbReference>
<dbReference type="EMBL" id="SDIL01000017">
    <property type="protein sequence ID" value="RXK40565.1"/>
    <property type="molecule type" value="Genomic_DNA"/>
</dbReference>
<dbReference type="OrthoDB" id="786951at2759"/>
<dbReference type="InParanoid" id="A0A4Q1BRF7"/>
<evidence type="ECO:0000313" key="4">
    <source>
        <dbReference type="Proteomes" id="UP000289152"/>
    </source>
</evidence>
<dbReference type="VEuPathDB" id="FungiDB:TREMEDRAFT_25391"/>